<protein>
    <recommendedName>
        <fullName evidence="4">Adenylosuccinate lyase C-terminal domain-containing protein</fullName>
    </recommendedName>
</protein>
<keyword evidence="6" id="KW-1185">Reference proteome</keyword>
<gene>
    <name evidence="5" type="ORF">Ani05nite_42340</name>
</gene>
<feature type="compositionally biased region" description="Low complexity" evidence="3">
    <location>
        <begin position="223"/>
        <end position="237"/>
    </location>
</feature>
<evidence type="ECO:0000259" key="4">
    <source>
        <dbReference type="SMART" id="SM00998"/>
    </source>
</evidence>
<sequence length="505" mass="49428">MFDGVLGAGDVRAAVGDAAWVRAMLDAEAALARAAARCGTATAADAATVAAACAELAVDPGELGAEAAGTGNPVVPLLERLRAALPAPVAPLVHRGATSQDIMDTAAMLVTRRALAPLLADLSAAADLAAGLADRHRGTVLAGRTLLQQALPTTFGLVAANWLSGLDSARRRLAEVREHRLAAQLGGAAGTLAAYAATGIPAGPPDAGSPDAGPPNSGPPNSGPAGADPAGADPSGAGTAGAGTAGAGTAGAGTPSAEGAGPPPGSAASASLADPGLRMLAAFSAEVGLAEPDLPWHTERTRIADLAGALGAAAGAVGKVARDLVLFAQTEVGELAEGGTGGGSSTLPHKHNPVAAVSAAAAAAQAPGLVATLLAAMAHEHQRAAGAWHAEWQPLRALLVATGSAAHQLRRALAGLWVDAGRMRANLELTRGALLAERVAGALRPALGAEAHAVVRAAVARGELGADPVLLAHLGPDRLAGLLAPETYVGSGDALIDRALEAARR</sequence>
<dbReference type="InterPro" id="IPR019468">
    <property type="entry name" value="AdenyloSucc_lyase_C"/>
</dbReference>
<dbReference type="RefSeq" id="WP_344932186.1">
    <property type="nucleotide sequence ID" value="NZ_BAAAYJ010000017.1"/>
</dbReference>
<feature type="compositionally biased region" description="Gly residues" evidence="3">
    <location>
        <begin position="238"/>
        <end position="251"/>
    </location>
</feature>
<feature type="region of interest" description="Disordered" evidence="3">
    <location>
        <begin position="200"/>
        <end position="271"/>
    </location>
</feature>
<dbReference type="PANTHER" id="PTHR43172">
    <property type="entry name" value="ADENYLOSUCCINATE LYASE"/>
    <property type="match status" value="1"/>
</dbReference>
<dbReference type="GO" id="GO:0016829">
    <property type="term" value="F:lyase activity"/>
    <property type="evidence" value="ECO:0007669"/>
    <property type="project" value="UniProtKB-KW"/>
</dbReference>
<evidence type="ECO:0000313" key="5">
    <source>
        <dbReference type="EMBL" id="GIE50700.1"/>
    </source>
</evidence>
<reference evidence="5" key="1">
    <citation type="submission" date="2021-01" db="EMBL/GenBank/DDBJ databases">
        <title>Whole genome shotgun sequence of Actinoplanes nipponensis NBRC 14063.</title>
        <authorList>
            <person name="Komaki H."/>
            <person name="Tamura T."/>
        </authorList>
    </citation>
    <scope>NUCLEOTIDE SEQUENCE</scope>
    <source>
        <strain evidence="5">NBRC 14063</strain>
    </source>
</reference>
<dbReference type="PRINTS" id="PR00149">
    <property type="entry name" value="FUMRATELYASE"/>
</dbReference>
<keyword evidence="1" id="KW-0456">Lyase</keyword>
<evidence type="ECO:0000256" key="2">
    <source>
        <dbReference type="ARBA" id="ARBA00034772"/>
    </source>
</evidence>
<dbReference type="Proteomes" id="UP000647172">
    <property type="component" value="Unassembled WGS sequence"/>
</dbReference>
<dbReference type="SMART" id="SM00998">
    <property type="entry name" value="ADSL_C"/>
    <property type="match status" value="1"/>
</dbReference>
<proteinExistence type="inferred from homology"/>
<feature type="compositionally biased region" description="Pro residues" evidence="3">
    <location>
        <begin position="212"/>
        <end position="222"/>
    </location>
</feature>
<organism evidence="5 6">
    <name type="scientific">Actinoplanes nipponensis</name>
    <dbReference type="NCBI Taxonomy" id="135950"/>
    <lineage>
        <taxon>Bacteria</taxon>
        <taxon>Bacillati</taxon>
        <taxon>Actinomycetota</taxon>
        <taxon>Actinomycetes</taxon>
        <taxon>Micromonosporales</taxon>
        <taxon>Micromonosporaceae</taxon>
        <taxon>Actinoplanes</taxon>
    </lineage>
</organism>
<evidence type="ECO:0000256" key="1">
    <source>
        <dbReference type="ARBA" id="ARBA00023239"/>
    </source>
</evidence>
<evidence type="ECO:0000256" key="3">
    <source>
        <dbReference type="SAM" id="MobiDB-lite"/>
    </source>
</evidence>
<dbReference type="AlphaFoldDB" id="A0A919JK14"/>
<dbReference type="Gene3D" id="1.10.40.30">
    <property type="entry name" value="Fumarase/aspartase (C-terminal domain)"/>
    <property type="match status" value="1"/>
</dbReference>
<dbReference type="Gene3D" id="1.20.200.10">
    <property type="entry name" value="Fumarase/aspartase (Central domain)"/>
    <property type="match status" value="2"/>
</dbReference>
<accession>A0A919JK14</accession>
<evidence type="ECO:0000313" key="6">
    <source>
        <dbReference type="Proteomes" id="UP000647172"/>
    </source>
</evidence>
<dbReference type="InterPro" id="IPR022761">
    <property type="entry name" value="Fumarate_lyase_N"/>
</dbReference>
<feature type="compositionally biased region" description="Low complexity" evidence="3">
    <location>
        <begin position="200"/>
        <end position="211"/>
    </location>
</feature>
<dbReference type="EMBL" id="BOMQ01000052">
    <property type="protein sequence ID" value="GIE50700.1"/>
    <property type="molecule type" value="Genomic_DNA"/>
</dbReference>
<comment type="caution">
    <text evidence="5">The sequence shown here is derived from an EMBL/GenBank/DDBJ whole genome shotgun (WGS) entry which is preliminary data.</text>
</comment>
<feature type="compositionally biased region" description="Low complexity" evidence="3">
    <location>
        <begin position="252"/>
        <end position="271"/>
    </location>
</feature>
<dbReference type="InterPro" id="IPR008948">
    <property type="entry name" value="L-Aspartase-like"/>
</dbReference>
<comment type="similarity">
    <text evidence="2">Belongs to the class-II fumarase/aspartase family.</text>
</comment>
<dbReference type="SUPFAM" id="SSF48557">
    <property type="entry name" value="L-aspartase-like"/>
    <property type="match status" value="2"/>
</dbReference>
<feature type="domain" description="Adenylosuccinate lyase C-terminal" evidence="4">
    <location>
        <begin position="431"/>
        <end position="500"/>
    </location>
</feature>
<dbReference type="Pfam" id="PF00206">
    <property type="entry name" value="Lyase_1"/>
    <property type="match status" value="2"/>
</dbReference>
<dbReference type="InterPro" id="IPR000362">
    <property type="entry name" value="Fumarate_lyase_fam"/>
</dbReference>
<dbReference type="PANTHER" id="PTHR43172:SF2">
    <property type="entry name" value="ADENYLOSUCCINATE LYASE C-TERMINAL DOMAIN-CONTAINING PROTEIN"/>
    <property type="match status" value="1"/>
</dbReference>
<name>A0A919JK14_9ACTN</name>